<dbReference type="AlphaFoldDB" id="A0A0Q3SV14"/>
<feature type="transmembrane region" description="Helical" evidence="1">
    <location>
        <begin position="90"/>
        <end position="109"/>
    </location>
</feature>
<dbReference type="OrthoDB" id="7027265at2"/>
<accession>A0A0Q3SV14</accession>
<dbReference type="EMBL" id="LMAR01000051">
    <property type="protein sequence ID" value="KQK29234.1"/>
    <property type="molecule type" value="Genomic_DNA"/>
</dbReference>
<keyword evidence="1" id="KW-0472">Membrane</keyword>
<sequence length="117" mass="12058">MKYILPLTAIAEMATGLALIAMPSLIGRLLLGVPLTEPATMVASILGVALLALGIACWPGPPRLGMTVYSALITLYLAYTGFSSASAGPLLWPIAALHGGLTIALLLSWNRSQRGGA</sequence>
<keyword evidence="1" id="KW-0812">Transmembrane</keyword>
<keyword evidence="1" id="KW-1133">Transmembrane helix</keyword>
<feature type="transmembrane region" description="Helical" evidence="1">
    <location>
        <begin position="7"/>
        <end position="26"/>
    </location>
</feature>
<keyword evidence="4" id="KW-1185">Reference proteome</keyword>
<evidence type="ECO:0000313" key="3">
    <source>
        <dbReference type="EMBL" id="SKB39968.1"/>
    </source>
</evidence>
<gene>
    <name evidence="2" type="ORF">ARD30_18525</name>
    <name evidence="3" type="ORF">SAMN05660750_00579</name>
</gene>
<dbReference type="Proteomes" id="UP000190130">
    <property type="component" value="Unassembled WGS sequence"/>
</dbReference>
<evidence type="ECO:0000313" key="5">
    <source>
        <dbReference type="Proteomes" id="UP000190130"/>
    </source>
</evidence>
<organism evidence="2 4">
    <name type="scientific">Bosea thiooxidans</name>
    <dbReference type="NCBI Taxonomy" id="53254"/>
    <lineage>
        <taxon>Bacteria</taxon>
        <taxon>Pseudomonadati</taxon>
        <taxon>Pseudomonadota</taxon>
        <taxon>Alphaproteobacteria</taxon>
        <taxon>Hyphomicrobiales</taxon>
        <taxon>Boseaceae</taxon>
        <taxon>Bosea</taxon>
    </lineage>
</organism>
<evidence type="ECO:0000313" key="2">
    <source>
        <dbReference type="EMBL" id="KQK29234.1"/>
    </source>
</evidence>
<dbReference type="Proteomes" id="UP000051562">
    <property type="component" value="Unassembled WGS sequence"/>
</dbReference>
<dbReference type="RefSeq" id="WP_055729404.1">
    <property type="nucleotide sequence ID" value="NZ_FUYX01000001.1"/>
</dbReference>
<dbReference type="EMBL" id="FUYX01000001">
    <property type="protein sequence ID" value="SKB39968.1"/>
    <property type="molecule type" value="Genomic_DNA"/>
</dbReference>
<proteinExistence type="predicted"/>
<evidence type="ECO:0000256" key="1">
    <source>
        <dbReference type="SAM" id="Phobius"/>
    </source>
</evidence>
<feature type="transmembrane region" description="Helical" evidence="1">
    <location>
        <begin position="66"/>
        <end position="84"/>
    </location>
</feature>
<protein>
    <submittedName>
        <fullName evidence="2">Uncharacterized protein</fullName>
    </submittedName>
</protein>
<reference evidence="3 5" key="2">
    <citation type="submission" date="2017-02" db="EMBL/GenBank/DDBJ databases">
        <authorList>
            <person name="Peterson S.W."/>
        </authorList>
    </citation>
    <scope>NUCLEOTIDE SEQUENCE [LARGE SCALE GENOMIC DNA]</scope>
    <source>
        <strain evidence="3 5">DSM 9653</strain>
    </source>
</reference>
<evidence type="ECO:0000313" key="4">
    <source>
        <dbReference type="Proteomes" id="UP000051562"/>
    </source>
</evidence>
<name>A0A0Q3SV14_9HYPH</name>
<feature type="transmembrane region" description="Helical" evidence="1">
    <location>
        <begin position="38"/>
        <end position="59"/>
    </location>
</feature>
<reference evidence="2 4" key="1">
    <citation type="submission" date="2015-10" db="EMBL/GenBank/DDBJ databases">
        <title>Draft genome of Bosea thiooxidans.</title>
        <authorList>
            <person name="Wang X."/>
        </authorList>
    </citation>
    <scope>NUCLEOTIDE SEQUENCE [LARGE SCALE GENOMIC DNA]</scope>
    <source>
        <strain evidence="2 4">CGMCC 9174</strain>
    </source>
</reference>